<organism evidence="2 3">
    <name type="scientific">Aspergillus keveii</name>
    <dbReference type="NCBI Taxonomy" id="714993"/>
    <lineage>
        <taxon>Eukaryota</taxon>
        <taxon>Fungi</taxon>
        <taxon>Dikarya</taxon>
        <taxon>Ascomycota</taxon>
        <taxon>Pezizomycotina</taxon>
        <taxon>Eurotiomycetes</taxon>
        <taxon>Eurotiomycetidae</taxon>
        <taxon>Eurotiales</taxon>
        <taxon>Aspergillaceae</taxon>
        <taxon>Aspergillus</taxon>
        <taxon>Aspergillus subgen. Nidulantes</taxon>
    </lineage>
</organism>
<proteinExistence type="predicted"/>
<dbReference type="EMBL" id="JBFTWV010000122">
    <property type="protein sequence ID" value="KAL2786271.1"/>
    <property type="molecule type" value="Genomic_DNA"/>
</dbReference>
<keyword evidence="1" id="KW-1133">Transmembrane helix</keyword>
<keyword evidence="3" id="KW-1185">Reference proteome</keyword>
<keyword evidence="1" id="KW-0472">Membrane</keyword>
<sequence length="171" mass="18349">MVALVHSQASESQASDFRASVVPVLLRLLLLQVLVLLLVLQMPLGRPLLKVSVASLDLGDSLGSLGSGLVPHRLLRKVKHPGRELGRATPPHLPHLRVLVGLVCFLAFPAALQALPPCLVLAVLAVSAQAVLLRPLVWLVLGGVRPAQPYPRPLKQQPPRGLRGCHRVILV</sequence>
<keyword evidence="1" id="KW-0812">Transmembrane</keyword>
<evidence type="ECO:0000313" key="2">
    <source>
        <dbReference type="EMBL" id="KAL2786271.1"/>
    </source>
</evidence>
<evidence type="ECO:0000256" key="1">
    <source>
        <dbReference type="SAM" id="Phobius"/>
    </source>
</evidence>
<feature type="transmembrane region" description="Helical" evidence="1">
    <location>
        <begin position="121"/>
        <end position="144"/>
    </location>
</feature>
<evidence type="ECO:0000313" key="3">
    <source>
        <dbReference type="Proteomes" id="UP001610563"/>
    </source>
</evidence>
<comment type="caution">
    <text evidence="2">The sequence shown here is derived from an EMBL/GenBank/DDBJ whole genome shotgun (WGS) entry which is preliminary data.</text>
</comment>
<feature type="transmembrane region" description="Helical" evidence="1">
    <location>
        <begin position="96"/>
        <end position="115"/>
    </location>
</feature>
<gene>
    <name evidence="2" type="ORF">BJX66DRAFT_313118</name>
</gene>
<reference evidence="2 3" key="1">
    <citation type="submission" date="2024-07" db="EMBL/GenBank/DDBJ databases">
        <title>Section-level genome sequencing and comparative genomics of Aspergillus sections Usti and Cavernicolus.</title>
        <authorList>
            <consortium name="Lawrence Berkeley National Laboratory"/>
            <person name="Nybo J.L."/>
            <person name="Vesth T.C."/>
            <person name="Theobald S."/>
            <person name="Frisvad J.C."/>
            <person name="Larsen T.O."/>
            <person name="Kjaerboelling I."/>
            <person name="Rothschild-Mancinelli K."/>
            <person name="Lyhne E.K."/>
            <person name="Kogle M.E."/>
            <person name="Barry K."/>
            <person name="Clum A."/>
            <person name="Na H."/>
            <person name="Ledsgaard L."/>
            <person name="Lin J."/>
            <person name="Lipzen A."/>
            <person name="Kuo A."/>
            <person name="Riley R."/>
            <person name="Mondo S."/>
            <person name="Labutti K."/>
            <person name="Haridas S."/>
            <person name="Pangalinan J."/>
            <person name="Salamov A.A."/>
            <person name="Simmons B.A."/>
            <person name="Magnuson J.K."/>
            <person name="Chen J."/>
            <person name="Drula E."/>
            <person name="Henrissat B."/>
            <person name="Wiebenga A."/>
            <person name="Lubbers R.J."/>
            <person name="Gomes A.C."/>
            <person name="Makela M.R."/>
            <person name="Stajich J."/>
            <person name="Grigoriev I.V."/>
            <person name="Mortensen U.H."/>
            <person name="De Vries R.P."/>
            <person name="Baker S.E."/>
            <person name="Andersen M.R."/>
        </authorList>
    </citation>
    <scope>NUCLEOTIDE SEQUENCE [LARGE SCALE GENOMIC DNA]</scope>
    <source>
        <strain evidence="2 3">CBS 209.92</strain>
    </source>
</reference>
<feature type="transmembrane region" description="Helical" evidence="1">
    <location>
        <begin position="20"/>
        <end position="40"/>
    </location>
</feature>
<accession>A0ABR4FSP0</accession>
<name>A0ABR4FSP0_9EURO</name>
<dbReference type="Proteomes" id="UP001610563">
    <property type="component" value="Unassembled WGS sequence"/>
</dbReference>
<feature type="non-terminal residue" evidence="2">
    <location>
        <position position="171"/>
    </location>
</feature>
<protein>
    <submittedName>
        <fullName evidence="2">Uncharacterized protein</fullName>
    </submittedName>
</protein>